<keyword evidence="8" id="KW-1185">Reference proteome</keyword>
<evidence type="ECO:0000256" key="4">
    <source>
        <dbReference type="ARBA" id="ARBA00022989"/>
    </source>
</evidence>
<reference evidence="7 8" key="1">
    <citation type="journal article" date="2018" name="Front. Microbiol.">
        <title>Prospects for Fungal Bioremediation of Acidic Radioactive Waste Sites: Characterization and Genome Sequence of Rhodotorula taiwanensis MD1149.</title>
        <authorList>
            <person name="Tkavc R."/>
            <person name="Matrosova V.Y."/>
            <person name="Grichenko O.E."/>
            <person name="Gostincar C."/>
            <person name="Volpe R.P."/>
            <person name="Klimenkova P."/>
            <person name="Gaidamakova E.K."/>
            <person name="Zhou C.E."/>
            <person name="Stewart B.J."/>
            <person name="Lyman M.G."/>
            <person name="Malfatti S.A."/>
            <person name="Rubinfeld B."/>
            <person name="Courtot M."/>
            <person name="Singh J."/>
            <person name="Dalgard C.L."/>
            <person name="Hamilton T."/>
            <person name="Frey K.G."/>
            <person name="Gunde-Cimerman N."/>
            <person name="Dugan L."/>
            <person name="Daly M.J."/>
        </authorList>
    </citation>
    <scope>NUCLEOTIDE SEQUENCE [LARGE SCALE GENOMIC DNA]</scope>
    <source>
        <strain evidence="7 8">MD1149</strain>
    </source>
</reference>
<dbReference type="GO" id="GO:0015205">
    <property type="term" value="F:nucleobase transmembrane transporter activity"/>
    <property type="evidence" value="ECO:0007669"/>
    <property type="project" value="TreeGrafter"/>
</dbReference>
<feature type="transmembrane region" description="Helical" evidence="6">
    <location>
        <begin position="338"/>
        <end position="357"/>
    </location>
</feature>
<dbReference type="FunFam" id="1.10.4160.10:FF:000001">
    <property type="entry name" value="Uracil permease, putative"/>
    <property type="match status" value="1"/>
</dbReference>
<keyword evidence="3 6" id="KW-0812">Transmembrane</keyword>
<feature type="transmembrane region" description="Helical" evidence="6">
    <location>
        <begin position="130"/>
        <end position="150"/>
    </location>
</feature>
<feature type="transmembrane region" description="Helical" evidence="6">
    <location>
        <begin position="486"/>
        <end position="506"/>
    </location>
</feature>
<proteinExistence type="inferred from homology"/>
<organism evidence="7 8">
    <name type="scientific">Rhodotorula taiwanensis</name>
    <dbReference type="NCBI Taxonomy" id="741276"/>
    <lineage>
        <taxon>Eukaryota</taxon>
        <taxon>Fungi</taxon>
        <taxon>Dikarya</taxon>
        <taxon>Basidiomycota</taxon>
        <taxon>Pucciniomycotina</taxon>
        <taxon>Microbotryomycetes</taxon>
        <taxon>Sporidiobolales</taxon>
        <taxon>Sporidiobolaceae</taxon>
        <taxon>Rhodotorula</taxon>
    </lineage>
</organism>
<dbReference type="OrthoDB" id="2018619at2759"/>
<feature type="transmembrane region" description="Helical" evidence="6">
    <location>
        <begin position="401"/>
        <end position="421"/>
    </location>
</feature>
<dbReference type="AlphaFoldDB" id="A0A2S5BGE1"/>
<feature type="transmembrane region" description="Helical" evidence="6">
    <location>
        <begin position="94"/>
        <end position="118"/>
    </location>
</feature>
<feature type="transmembrane region" description="Helical" evidence="6">
    <location>
        <begin position="288"/>
        <end position="318"/>
    </location>
</feature>
<dbReference type="InterPro" id="IPR045225">
    <property type="entry name" value="Uracil/uridine/allantoin_perm"/>
</dbReference>
<accession>A0A2S5BGE1</accession>
<evidence type="ECO:0000256" key="2">
    <source>
        <dbReference type="ARBA" id="ARBA00008974"/>
    </source>
</evidence>
<feature type="transmembrane region" description="Helical" evidence="6">
    <location>
        <begin position="253"/>
        <end position="276"/>
    </location>
</feature>
<keyword evidence="4 6" id="KW-1133">Transmembrane helix</keyword>
<feature type="transmembrane region" description="Helical" evidence="6">
    <location>
        <begin position="451"/>
        <end position="474"/>
    </location>
</feature>
<protein>
    <submittedName>
        <fullName evidence="7">Uncharacterized protein</fullName>
    </submittedName>
</protein>
<evidence type="ECO:0000256" key="1">
    <source>
        <dbReference type="ARBA" id="ARBA00004141"/>
    </source>
</evidence>
<evidence type="ECO:0000256" key="3">
    <source>
        <dbReference type="ARBA" id="ARBA00022692"/>
    </source>
</evidence>
<dbReference type="InterPro" id="IPR012681">
    <property type="entry name" value="NCS1"/>
</dbReference>
<dbReference type="Gene3D" id="1.10.4160.10">
    <property type="entry name" value="Hydantoin permease"/>
    <property type="match status" value="1"/>
</dbReference>
<dbReference type="Pfam" id="PF02133">
    <property type="entry name" value="Transp_cyt_pur"/>
    <property type="match status" value="1"/>
</dbReference>
<sequence>MSIQGLVRRARIERQPLLLAVGKDGSVREATDNDEDVVEVAAERDMLPVPHDSPMRTWGAFSLAGYWVAEAFGISQYQVASSAVQAGLSPGATIGAVLLGHFVVSLGCAVTGYIGCTYGINFPSLARTSFGVRGTYLAVICRAVAAIVWFGTQTYQGGQCVQVMLQAIWPSFKHFPNHLPESAHVTSSMLLCFFVFYFIQLPLLWIHISKLKYLFAIVVMPIFGFALFGWAVGRAHGFGPVFSKPTKILDGRPAGVVFMSAFSSAIGPKATLALNICDFTRYGKNGKVVIWTNILSLTIAVTLCAILGVVVTSATEVIYGVSTWSPLQVSSLMGSRAAQFFTAVPWALAVLATNISANSTAVGNDLMVMLPRYINIRRGQYITAVLGLVTCPWIIQSTAKTFTSFLGGYTVFLAPLGGVIMSEYMLVHHRRIAVPDLFMQKRSVYWYTGGWNWRAVLAFVCGIAPCLPGFIRTINPKLGIPVQTTYIYVAAYPVGVITAGGLYYLFSIVFPPAPLPTTYDFTVRQKGTPGLDDMSSEKEKELSIDSAVVAV</sequence>
<dbReference type="Proteomes" id="UP000237144">
    <property type="component" value="Unassembled WGS sequence"/>
</dbReference>
<feature type="transmembrane region" description="Helical" evidence="6">
    <location>
        <begin position="185"/>
        <end position="206"/>
    </location>
</feature>
<keyword evidence="5 6" id="KW-0472">Membrane</keyword>
<feature type="transmembrane region" description="Helical" evidence="6">
    <location>
        <begin position="213"/>
        <end position="233"/>
    </location>
</feature>
<evidence type="ECO:0000256" key="5">
    <source>
        <dbReference type="ARBA" id="ARBA00023136"/>
    </source>
</evidence>
<feature type="transmembrane region" description="Helical" evidence="6">
    <location>
        <begin position="378"/>
        <end position="395"/>
    </location>
</feature>
<dbReference type="InterPro" id="IPR001248">
    <property type="entry name" value="Pur-cyt_permease"/>
</dbReference>
<gene>
    <name evidence="7" type="ORF">BMF94_1126</name>
</gene>
<evidence type="ECO:0000313" key="8">
    <source>
        <dbReference type="Proteomes" id="UP000237144"/>
    </source>
</evidence>
<dbReference type="EMBL" id="PJQD01000011">
    <property type="protein sequence ID" value="POY75813.1"/>
    <property type="molecule type" value="Genomic_DNA"/>
</dbReference>
<dbReference type="CDD" id="cd11482">
    <property type="entry name" value="SLC-NCS1sbd_NRT1-like"/>
    <property type="match status" value="1"/>
</dbReference>
<name>A0A2S5BGE1_9BASI</name>
<dbReference type="PANTHER" id="PTHR30618">
    <property type="entry name" value="NCS1 FAMILY PURINE/PYRIMIDINE TRANSPORTER"/>
    <property type="match status" value="1"/>
</dbReference>
<dbReference type="GO" id="GO:0005886">
    <property type="term" value="C:plasma membrane"/>
    <property type="evidence" value="ECO:0007669"/>
    <property type="project" value="TreeGrafter"/>
</dbReference>
<comment type="caution">
    <text evidence="7">The sequence shown here is derived from an EMBL/GenBank/DDBJ whole genome shotgun (WGS) entry which is preliminary data.</text>
</comment>
<comment type="subcellular location">
    <subcellularLocation>
        <location evidence="1">Membrane</location>
        <topology evidence="1">Multi-pass membrane protein</topology>
    </subcellularLocation>
</comment>
<evidence type="ECO:0000256" key="6">
    <source>
        <dbReference type="SAM" id="Phobius"/>
    </source>
</evidence>
<evidence type="ECO:0000313" key="7">
    <source>
        <dbReference type="EMBL" id="POY75813.1"/>
    </source>
</evidence>
<comment type="similarity">
    <text evidence="2">Belongs to the purine-cytosine permease (2.A.39) family.</text>
</comment>
<dbReference type="PANTHER" id="PTHR30618:SF0">
    <property type="entry name" value="PURINE-URACIL PERMEASE NCS1"/>
    <property type="match status" value="1"/>
</dbReference>
<dbReference type="NCBIfam" id="TIGR00800">
    <property type="entry name" value="ncs1"/>
    <property type="match status" value="1"/>
</dbReference>